<dbReference type="InterPro" id="IPR013083">
    <property type="entry name" value="Znf_RING/FYVE/PHD"/>
</dbReference>
<accession>A0AAD4IU93</accession>
<organism evidence="11 12">
    <name type="scientific">Perilla frutescens var. hirtella</name>
    <name type="common">Perilla citriodora</name>
    <name type="synonym">Perilla setoyensis</name>
    <dbReference type="NCBI Taxonomy" id="608512"/>
    <lineage>
        <taxon>Eukaryota</taxon>
        <taxon>Viridiplantae</taxon>
        <taxon>Streptophyta</taxon>
        <taxon>Embryophyta</taxon>
        <taxon>Tracheophyta</taxon>
        <taxon>Spermatophyta</taxon>
        <taxon>Magnoliopsida</taxon>
        <taxon>eudicotyledons</taxon>
        <taxon>Gunneridae</taxon>
        <taxon>Pentapetalae</taxon>
        <taxon>asterids</taxon>
        <taxon>lamiids</taxon>
        <taxon>Lamiales</taxon>
        <taxon>Lamiaceae</taxon>
        <taxon>Nepetoideae</taxon>
        <taxon>Elsholtzieae</taxon>
        <taxon>Perilla</taxon>
    </lineage>
</organism>
<evidence type="ECO:0000313" key="11">
    <source>
        <dbReference type="EMBL" id="KAH6821660.1"/>
    </source>
</evidence>
<proteinExistence type="predicted"/>
<feature type="region of interest" description="Disordered" evidence="9">
    <location>
        <begin position="82"/>
        <end position="141"/>
    </location>
</feature>
<reference evidence="11 12" key="1">
    <citation type="journal article" date="2021" name="Nat. Commun.">
        <title>Incipient diploidization of the medicinal plant Perilla within 10,000 years.</title>
        <authorList>
            <person name="Zhang Y."/>
            <person name="Shen Q."/>
            <person name="Leng L."/>
            <person name="Zhang D."/>
            <person name="Chen S."/>
            <person name="Shi Y."/>
            <person name="Ning Z."/>
            <person name="Chen S."/>
        </authorList>
    </citation>
    <scope>NUCLEOTIDE SEQUENCE [LARGE SCALE GENOMIC DNA]</scope>
    <source>
        <strain evidence="12">cv. PC099</strain>
    </source>
</reference>
<comment type="caution">
    <text evidence="11">The sequence shown here is derived from an EMBL/GenBank/DDBJ whole genome shotgun (WGS) entry which is preliminary data.</text>
</comment>
<evidence type="ECO:0000256" key="5">
    <source>
        <dbReference type="ARBA" id="ARBA00022771"/>
    </source>
</evidence>
<evidence type="ECO:0000256" key="6">
    <source>
        <dbReference type="ARBA" id="ARBA00022786"/>
    </source>
</evidence>
<gene>
    <name evidence="11" type="ORF">C2S53_018853</name>
</gene>
<evidence type="ECO:0000256" key="7">
    <source>
        <dbReference type="ARBA" id="ARBA00022833"/>
    </source>
</evidence>
<keyword evidence="7" id="KW-0862">Zinc</keyword>
<dbReference type="GO" id="GO:0008270">
    <property type="term" value="F:zinc ion binding"/>
    <property type="evidence" value="ECO:0007669"/>
    <property type="project" value="UniProtKB-KW"/>
</dbReference>
<protein>
    <recommendedName>
        <fullName evidence="2">RING-type E3 ubiquitin transferase</fullName>
        <ecNumber evidence="2">2.3.2.27</ecNumber>
    </recommendedName>
</protein>
<evidence type="ECO:0000256" key="4">
    <source>
        <dbReference type="ARBA" id="ARBA00022723"/>
    </source>
</evidence>
<keyword evidence="12" id="KW-1185">Reference proteome</keyword>
<evidence type="ECO:0000256" key="8">
    <source>
        <dbReference type="PROSITE-ProRule" id="PRU00175"/>
    </source>
</evidence>
<dbReference type="SMART" id="SM00184">
    <property type="entry name" value="RING"/>
    <property type="match status" value="1"/>
</dbReference>
<dbReference type="Pfam" id="PF13639">
    <property type="entry name" value="zf-RING_2"/>
    <property type="match status" value="1"/>
</dbReference>
<sequence>MNMGCDFLIEDSFEDGCSICLEPFTSLDPASVTKCKHEYHLHCILEWSQRRIECPVCLQHLVLNDPASQEMLVAAERENKFRANRANQKNENSPSAREPDLERRMMRRVAAAVTSARTITRRRRPSTPAASPSRILPSAPITSSSNVTRVVPTYCFSSVTPADVQIDSRQSPSNRRGRSLKFKLSTASVRYRESLSKGTRSLKEKIISRNDSVKELSKGVQREMSAGIAGIARLISRKRGGVCAVPSSTGAAGTSHSRREARSVEDDSIVESLLLTEGGIMSSNHAIATTSHAQPQER</sequence>
<evidence type="ECO:0000256" key="9">
    <source>
        <dbReference type="SAM" id="MobiDB-lite"/>
    </source>
</evidence>
<keyword evidence="3" id="KW-0808">Transferase</keyword>
<keyword evidence="5 8" id="KW-0863">Zinc-finger</keyword>
<dbReference type="EC" id="2.3.2.27" evidence="2"/>
<dbReference type="PROSITE" id="PS50089">
    <property type="entry name" value="ZF_RING_2"/>
    <property type="match status" value="1"/>
</dbReference>
<evidence type="ECO:0000313" key="12">
    <source>
        <dbReference type="Proteomes" id="UP001190926"/>
    </source>
</evidence>
<feature type="compositionally biased region" description="Polar residues" evidence="9">
    <location>
        <begin position="85"/>
        <end position="95"/>
    </location>
</feature>
<evidence type="ECO:0000259" key="10">
    <source>
        <dbReference type="PROSITE" id="PS50089"/>
    </source>
</evidence>
<feature type="domain" description="RING-type" evidence="10">
    <location>
        <begin position="17"/>
        <end position="57"/>
    </location>
</feature>
<dbReference type="EMBL" id="SDAM02001963">
    <property type="protein sequence ID" value="KAH6821660.1"/>
    <property type="molecule type" value="Genomic_DNA"/>
</dbReference>
<dbReference type="AlphaFoldDB" id="A0AAD4IU93"/>
<evidence type="ECO:0000256" key="2">
    <source>
        <dbReference type="ARBA" id="ARBA00012483"/>
    </source>
</evidence>
<feature type="compositionally biased region" description="Low complexity" evidence="9">
    <location>
        <begin position="108"/>
        <end position="118"/>
    </location>
</feature>
<dbReference type="GO" id="GO:0061630">
    <property type="term" value="F:ubiquitin protein ligase activity"/>
    <property type="evidence" value="ECO:0007669"/>
    <property type="project" value="UniProtKB-EC"/>
</dbReference>
<comment type="catalytic activity">
    <reaction evidence="1">
        <text>S-ubiquitinyl-[E2 ubiquitin-conjugating enzyme]-L-cysteine + [acceptor protein]-L-lysine = [E2 ubiquitin-conjugating enzyme]-L-cysteine + N(6)-ubiquitinyl-[acceptor protein]-L-lysine.</text>
        <dbReference type="EC" id="2.3.2.27"/>
    </reaction>
</comment>
<dbReference type="InterPro" id="IPR001841">
    <property type="entry name" value="Znf_RING"/>
</dbReference>
<evidence type="ECO:0000256" key="1">
    <source>
        <dbReference type="ARBA" id="ARBA00000900"/>
    </source>
</evidence>
<dbReference type="Proteomes" id="UP001190926">
    <property type="component" value="Unassembled WGS sequence"/>
</dbReference>
<keyword evidence="6" id="KW-0833">Ubl conjugation pathway</keyword>
<dbReference type="SUPFAM" id="SSF57850">
    <property type="entry name" value="RING/U-box"/>
    <property type="match status" value="1"/>
</dbReference>
<evidence type="ECO:0000256" key="3">
    <source>
        <dbReference type="ARBA" id="ARBA00022679"/>
    </source>
</evidence>
<name>A0AAD4IU93_PERFH</name>
<dbReference type="PANTHER" id="PTHR46463:SF16">
    <property type="entry name" value="E3 UBIQUITIN-PROTEIN LIGASE RHF1A"/>
    <property type="match status" value="1"/>
</dbReference>
<dbReference type="PANTHER" id="PTHR46463">
    <property type="entry name" value="ZINC FINGER, RING/FYVE/PHD-TYPE"/>
    <property type="match status" value="1"/>
</dbReference>
<keyword evidence="4" id="KW-0479">Metal-binding</keyword>
<dbReference type="Gene3D" id="3.30.40.10">
    <property type="entry name" value="Zinc/RING finger domain, C3HC4 (zinc finger)"/>
    <property type="match status" value="1"/>
</dbReference>
<feature type="compositionally biased region" description="Low complexity" evidence="9">
    <location>
        <begin position="126"/>
        <end position="135"/>
    </location>
</feature>